<keyword evidence="3" id="KW-1185">Reference proteome</keyword>
<dbReference type="EMBL" id="JANPWB010000005">
    <property type="protein sequence ID" value="KAJ1184967.1"/>
    <property type="molecule type" value="Genomic_DNA"/>
</dbReference>
<organism evidence="2 3">
    <name type="scientific">Pleurodeles waltl</name>
    <name type="common">Iberian ribbed newt</name>
    <dbReference type="NCBI Taxonomy" id="8319"/>
    <lineage>
        <taxon>Eukaryota</taxon>
        <taxon>Metazoa</taxon>
        <taxon>Chordata</taxon>
        <taxon>Craniata</taxon>
        <taxon>Vertebrata</taxon>
        <taxon>Euteleostomi</taxon>
        <taxon>Amphibia</taxon>
        <taxon>Batrachia</taxon>
        <taxon>Caudata</taxon>
        <taxon>Salamandroidea</taxon>
        <taxon>Salamandridae</taxon>
        <taxon>Pleurodelinae</taxon>
        <taxon>Pleurodeles</taxon>
    </lineage>
</organism>
<proteinExistence type="predicted"/>
<sequence>MSWFPKVTFEEPTDGEHEVDYPHLDSGYDQWEIPAERSDSSAAQPRLGDPVRSQQSVTQDEELSTRSQQYHLRLNHQPSQRLRDFV</sequence>
<gene>
    <name evidence="2" type="ORF">NDU88_001763</name>
</gene>
<accession>A0AAV7UBB5</accession>
<reference evidence="2" key="1">
    <citation type="journal article" date="2022" name="bioRxiv">
        <title>Sequencing and chromosome-scale assembly of the giantPleurodeles waltlgenome.</title>
        <authorList>
            <person name="Brown T."/>
            <person name="Elewa A."/>
            <person name="Iarovenko S."/>
            <person name="Subramanian E."/>
            <person name="Araus A.J."/>
            <person name="Petzold A."/>
            <person name="Susuki M."/>
            <person name="Suzuki K.-i.T."/>
            <person name="Hayashi T."/>
            <person name="Toyoda A."/>
            <person name="Oliveira C."/>
            <person name="Osipova E."/>
            <person name="Leigh N.D."/>
            <person name="Simon A."/>
            <person name="Yun M.H."/>
        </authorList>
    </citation>
    <scope>NUCLEOTIDE SEQUENCE</scope>
    <source>
        <strain evidence="2">20211129_DDA</strain>
        <tissue evidence="2">Liver</tissue>
    </source>
</reference>
<protein>
    <submittedName>
        <fullName evidence="2">Uncharacterized protein</fullName>
    </submittedName>
</protein>
<evidence type="ECO:0000313" key="3">
    <source>
        <dbReference type="Proteomes" id="UP001066276"/>
    </source>
</evidence>
<feature type="compositionally biased region" description="Basic and acidic residues" evidence="1">
    <location>
        <begin position="14"/>
        <end position="23"/>
    </location>
</feature>
<evidence type="ECO:0000256" key="1">
    <source>
        <dbReference type="SAM" id="MobiDB-lite"/>
    </source>
</evidence>
<feature type="region of interest" description="Disordered" evidence="1">
    <location>
        <begin position="1"/>
        <end position="86"/>
    </location>
</feature>
<feature type="compositionally biased region" description="Polar residues" evidence="1">
    <location>
        <begin position="65"/>
        <end position="80"/>
    </location>
</feature>
<evidence type="ECO:0000313" key="2">
    <source>
        <dbReference type="EMBL" id="KAJ1184967.1"/>
    </source>
</evidence>
<dbReference type="AlphaFoldDB" id="A0AAV7UBB5"/>
<comment type="caution">
    <text evidence="2">The sequence shown here is derived from an EMBL/GenBank/DDBJ whole genome shotgun (WGS) entry which is preliminary data.</text>
</comment>
<name>A0AAV7UBB5_PLEWA</name>
<dbReference type="Proteomes" id="UP001066276">
    <property type="component" value="Chromosome 3_1"/>
</dbReference>